<comment type="caution">
    <text evidence="1">The sequence shown here is derived from an EMBL/GenBank/DDBJ whole genome shotgun (WGS) entry which is preliminary data.</text>
</comment>
<gene>
    <name evidence="1" type="ORF">PoB_004047100</name>
</gene>
<name>A0AAV4B582_9GAST</name>
<protein>
    <submittedName>
        <fullName evidence="1">Uncharacterized protein</fullName>
    </submittedName>
</protein>
<proteinExistence type="predicted"/>
<evidence type="ECO:0000313" key="2">
    <source>
        <dbReference type="Proteomes" id="UP000735302"/>
    </source>
</evidence>
<sequence length="141" mass="15477">MTDTNGTVNASLQESMDDSLRTAVLARGIKGYHETEVSLHGEADLHQSLIDCSKNPGHNHFVPFSEFDASHLPEPYSSPVLEKNETPTFTVWAPCLLWSGTEWEAIGVEAIVAVTHQHDPLATPFLRDGRGALTHVAQDIF</sequence>
<reference evidence="1 2" key="1">
    <citation type="journal article" date="2021" name="Elife">
        <title>Chloroplast acquisition without the gene transfer in kleptoplastic sea slugs, Plakobranchus ocellatus.</title>
        <authorList>
            <person name="Maeda T."/>
            <person name="Takahashi S."/>
            <person name="Yoshida T."/>
            <person name="Shimamura S."/>
            <person name="Takaki Y."/>
            <person name="Nagai Y."/>
            <person name="Toyoda A."/>
            <person name="Suzuki Y."/>
            <person name="Arimoto A."/>
            <person name="Ishii H."/>
            <person name="Satoh N."/>
            <person name="Nishiyama T."/>
            <person name="Hasebe M."/>
            <person name="Maruyama T."/>
            <person name="Minagawa J."/>
            <person name="Obokata J."/>
            <person name="Shigenobu S."/>
        </authorList>
    </citation>
    <scope>NUCLEOTIDE SEQUENCE [LARGE SCALE GENOMIC DNA]</scope>
</reference>
<accession>A0AAV4B582</accession>
<dbReference type="AlphaFoldDB" id="A0AAV4B582"/>
<keyword evidence="2" id="KW-1185">Reference proteome</keyword>
<evidence type="ECO:0000313" key="1">
    <source>
        <dbReference type="EMBL" id="GFO13966.1"/>
    </source>
</evidence>
<organism evidence="1 2">
    <name type="scientific">Plakobranchus ocellatus</name>
    <dbReference type="NCBI Taxonomy" id="259542"/>
    <lineage>
        <taxon>Eukaryota</taxon>
        <taxon>Metazoa</taxon>
        <taxon>Spiralia</taxon>
        <taxon>Lophotrochozoa</taxon>
        <taxon>Mollusca</taxon>
        <taxon>Gastropoda</taxon>
        <taxon>Heterobranchia</taxon>
        <taxon>Euthyneura</taxon>
        <taxon>Panpulmonata</taxon>
        <taxon>Sacoglossa</taxon>
        <taxon>Placobranchoidea</taxon>
        <taxon>Plakobranchidae</taxon>
        <taxon>Plakobranchus</taxon>
    </lineage>
</organism>
<dbReference type="Proteomes" id="UP000735302">
    <property type="component" value="Unassembled WGS sequence"/>
</dbReference>
<dbReference type="EMBL" id="BLXT01004521">
    <property type="protein sequence ID" value="GFO13966.1"/>
    <property type="molecule type" value="Genomic_DNA"/>
</dbReference>